<sequence length="362" mass="39697">MNRSPKRRHVDRDGLFALLPNELLWHILIHGLDNAGRAIAYCVCSRWRSLIRQEHARRGSKTPSACRRARAIQQLLRRGLAGNVGLLDWLHGTRPLPQSIKCNPGFQGPSIGCACPVPTLDWANMATAAVESDSIDIAQWVLARRCDSYRETSDEDADALDARRTMATYAAALGRVEMVAWLVHKAWPGVPSRSLLANLLSTAAKHNRRAVVCWVLNQRRDCGALVSEAAALALGRLAHEDFGPDWVGILASAAPAGALVDAICASLECYCSHELVHAMEDETGDYDWLAVPRAFIRAARSLRQDEIVAVIGARGGIRSLIPRGSPMPDAKDSLLVAFGHLEDEIDSLAESRRTPVQRLDDM</sequence>
<accession>A0A291AU25</accession>
<gene>
    <name evidence="1" type="ORF">psal_cds_1328</name>
</gene>
<dbReference type="GeneID" id="34568413"/>
<dbReference type="RefSeq" id="YP_009430145.1">
    <property type="nucleotide sequence ID" value="NC_022098.1"/>
</dbReference>
<proteinExistence type="predicted"/>
<dbReference type="Proteomes" id="UP000204584">
    <property type="component" value="Segment"/>
</dbReference>
<dbReference type="InterPro" id="IPR036047">
    <property type="entry name" value="F-box-like_dom_sf"/>
</dbReference>
<organism evidence="1 2">
    <name type="scientific">Pandoravirus salinus</name>
    <dbReference type="NCBI Taxonomy" id="1349410"/>
    <lineage>
        <taxon>Viruses</taxon>
        <taxon>Pandoravirus</taxon>
    </lineage>
</organism>
<name>A0A291AU25_9VIRU</name>
<evidence type="ECO:0000313" key="2">
    <source>
        <dbReference type="Proteomes" id="UP000204584"/>
    </source>
</evidence>
<dbReference type="KEGG" id="vg:34568413"/>
<keyword evidence="2" id="KW-1185">Reference proteome</keyword>
<protein>
    <submittedName>
        <fullName evidence="1">F-box domain containing protein</fullName>
    </submittedName>
</protein>
<dbReference type="CDD" id="cd09917">
    <property type="entry name" value="F-box_SF"/>
    <property type="match status" value="1"/>
</dbReference>
<dbReference type="EMBL" id="KC977571">
    <property type="protein sequence ID" value="ATE82306.1"/>
    <property type="molecule type" value="Genomic_DNA"/>
</dbReference>
<dbReference type="SUPFAM" id="SSF81383">
    <property type="entry name" value="F-box domain"/>
    <property type="match status" value="1"/>
</dbReference>
<reference evidence="1 2" key="1">
    <citation type="journal article" date="2013" name="Science">
        <title>Pandoraviruses: amoeba viruses with genomes up to 2.5 Mb reaching that of parasitic eukaryotes.</title>
        <authorList>
            <person name="Philippe N."/>
            <person name="Legendre M."/>
            <person name="Doutre G."/>
            <person name="Coute Y."/>
            <person name="Poirot O."/>
            <person name="Lescot M."/>
            <person name="Arslan D."/>
            <person name="Seltzer V."/>
            <person name="Bertaux L."/>
            <person name="Bruley C."/>
            <person name="Garin J."/>
            <person name="Claverie J.M."/>
            <person name="Abergel C."/>
        </authorList>
    </citation>
    <scope>NUCLEOTIDE SEQUENCE [LARGE SCALE GENOMIC DNA]</scope>
</reference>
<evidence type="ECO:0000313" key="1">
    <source>
        <dbReference type="EMBL" id="ATE82306.1"/>
    </source>
</evidence>